<proteinExistence type="predicted"/>
<keyword evidence="2" id="KW-0472">Membrane</keyword>
<dbReference type="AlphaFoldDB" id="A0A4R7I405"/>
<feature type="compositionally biased region" description="Low complexity" evidence="1">
    <location>
        <begin position="60"/>
        <end position="74"/>
    </location>
</feature>
<reference evidence="3 4" key="1">
    <citation type="submission" date="2019-03" db="EMBL/GenBank/DDBJ databases">
        <title>Sequencing the genomes of 1000 actinobacteria strains.</title>
        <authorList>
            <person name="Klenk H.-P."/>
        </authorList>
    </citation>
    <scope>NUCLEOTIDE SEQUENCE [LARGE SCALE GENOMIC DNA]</scope>
    <source>
        <strain evidence="3 4">DSM 18936</strain>
    </source>
</reference>
<feature type="compositionally biased region" description="Pro residues" evidence="1">
    <location>
        <begin position="1"/>
        <end position="10"/>
    </location>
</feature>
<keyword evidence="4" id="KW-1185">Reference proteome</keyword>
<evidence type="ECO:0000256" key="1">
    <source>
        <dbReference type="SAM" id="MobiDB-lite"/>
    </source>
</evidence>
<name>A0A4R7I405_9ACTN</name>
<feature type="transmembrane region" description="Helical" evidence="2">
    <location>
        <begin position="28"/>
        <end position="49"/>
    </location>
</feature>
<accession>A0A4R7I405</accession>
<dbReference type="EMBL" id="SOAU01000001">
    <property type="protein sequence ID" value="TDT17990.1"/>
    <property type="molecule type" value="Genomic_DNA"/>
</dbReference>
<feature type="region of interest" description="Disordered" evidence="1">
    <location>
        <begin position="1"/>
        <end position="27"/>
    </location>
</feature>
<protein>
    <submittedName>
        <fullName evidence="3">Uncharacterized protein</fullName>
    </submittedName>
</protein>
<gene>
    <name evidence="3" type="ORF">BDK89_3604</name>
</gene>
<comment type="caution">
    <text evidence="3">The sequence shown here is derived from an EMBL/GenBank/DDBJ whole genome shotgun (WGS) entry which is preliminary data.</text>
</comment>
<organism evidence="3 4">
    <name type="scientific">Ilumatobacter fluminis</name>
    <dbReference type="NCBI Taxonomy" id="467091"/>
    <lineage>
        <taxon>Bacteria</taxon>
        <taxon>Bacillati</taxon>
        <taxon>Actinomycetota</taxon>
        <taxon>Acidimicrobiia</taxon>
        <taxon>Acidimicrobiales</taxon>
        <taxon>Ilumatobacteraceae</taxon>
        <taxon>Ilumatobacter</taxon>
    </lineage>
</organism>
<evidence type="ECO:0000256" key="2">
    <source>
        <dbReference type="SAM" id="Phobius"/>
    </source>
</evidence>
<evidence type="ECO:0000313" key="4">
    <source>
        <dbReference type="Proteomes" id="UP000294558"/>
    </source>
</evidence>
<evidence type="ECO:0000313" key="3">
    <source>
        <dbReference type="EMBL" id="TDT17990.1"/>
    </source>
</evidence>
<feature type="region of interest" description="Disordered" evidence="1">
    <location>
        <begin position="49"/>
        <end position="80"/>
    </location>
</feature>
<dbReference type="RefSeq" id="WP_133870238.1">
    <property type="nucleotide sequence ID" value="NZ_SOAU01000001.1"/>
</dbReference>
<sequence>MNPFDAPPSTPAVSYEPPRPPKRRRGRVIGAAVLGAGLVGVGAVGAAALDAEDDRESDRSSASSTATSTTPAPLVAQDDDALVRTAAQDDQLDEGDLRELHECLGLPENWADAPFVGDEFDLDQLPPLEELLGEDFSLDELFGEFEGELPMFEEWTTEGELPALEELLGEDFSLDELFGEFEGELPMFEEWTTEGELPALEELFGDDFTLDDLFGEFEGEFPMFEDFTVEGASAPAAVGDADIDEMIGTVLDEIEGLVVLMGPDGPIVVDLGDGDGAVTIERNGETGEVTITTDGDAVEVGSDELFDEMIVPLIPDDVQDCFDGFGADET</sequence>
<dbReference type="Proteomes" id="UP000294558">
    <property type="component" value="Unassembled WGS sequence"/>
</dbReference>
<keyword evidence="2" id="KW-1133">Transmembrane helix</keyword>
<keyword evidence="2" id="KW-0812">Transmembrane</keyword>